<dbReference type="InterPro" id="IPR050807">
    <property type="entry name" value="TransReg_Diox_bact_type"/>
</dbReference>
<dbReference type="SUPFAM" id="SSF51182">
    <property type="entry name" value="RmlC-like cupins"/>
    <property type="match status" value="1"/>
</dbReference>
<evidence type="ECO:0000259" key="2">
    <source>
        <dbReference type="PROSITE" id="PS50943"/>
    </source>
</evidence>
<dbReference type="AlphaFoldDB" id="A0A0D2JXG9"/>
<dbReference type="InterPro" id="IPR010982">
    <property type="entry name" value="Lambda_DNA-bd_dom_sf"/>
</dbReference>
<dbReference type="GO" id="GO:0003700">
    <property type="term" value="F:DNA-binding transcription factor activity"/>
    <property type="evidence" value="ECO:0007669"/>
    <property type="project" value="TreeGrafter"/>
</dbReference>
<dbReference type="PANTHER" id="PTHR46797:SF1">
    <property type="entry name" value="METHYLPHOSPHONATE SYNTHASE"/>
    <property type="match status" value="1"/>
</dbReference>
<dbReference type="Gene3D" id="1.10.260.40">
    <property type="entry name" value="lambda repressor-like DNA-binding domains"/>
    <property type="match status" value="1"/>
</dbReference>
<protein>
    <submittedName>
        <fullName evidence="3">DNA-binding protein</fullName>
    </submittedName>
</protein>
<dbReference type="PROSITE" id="PS50943">
    <property type="entry name" value="HTH_CROC1"/>
    <property type="match status" value="1"/>
</dbReference>
<dbReference type="RefSeq" id="WP_044348260.1">
    <property type="nucleotide sequence ID" value="NZ_AZAC01000011.1"/>
</dbReference>
<comment type="caution">
    <text evidence="3">The sequence shown here is derived from an EMBL/GenBank/DDBJ whole genome shotgun (WGS) entry which is preliminary data.</text>
</comment>
<evidence type="ECO:0000256" key="1">
    <source>
        <dbReference type="ARBA" id="ARBA00023125"/>
    </source>
</evidence>
<keyword evidence="4" id="KW-1185">Reference proteome</keyword>
<dbReference type="OrthoDB" id="189170at2"/>
<dbReference type="GO" id="GO:0005829">
    <property type="term" value="C:cytosol"/>
    <property type="evidence" value="ECO:0007669"/>
    <property type="project" value="TreeGrafter"/>
</dbReference>
<accession>A0A0D2JXG9</accession>
<sequence>MPENNFDLTVIRNLRIKRGLTAEEMAGQANLTRSTVAKIESGRANPTLGTIGSIADVLGMSTTALLAMAETSRATLYQAEPFEMKGISGSRMVTPGTEIFHLKVESKAEAFFDPLLHENTQETMMVLTGSLEVTVDGRSHSLNQGQALSFKALQEHSIWSADGCSLIIVHYNSL</sequence>
<dbReference type="GO" id="GO:0003677">
    <property type="term" value="F:DNA binding"/>
    <property type="evidence" value="ECO:0007669"/>
    <property type="project" value="UniProtKB-KW"/>
</dbReference>
<dbReference type="Pfam" id="PF01381">
    <property type="entry name" value="HTH_3"/>
    <property type="match status" value="1"/>
</dbReference>
<dbReference type="Proteomes" id="UP000032233">
    <property type="component" value="Unassembled WGS sequence"/>
</dbReference>
<dbReference type="CDD" id="cd02209">
    <property type="entry name" value="cupin_XRE_C"/>
    <property type="match status" value="1"/>
</dbReference>
<dbReference type="Pfam" id="PF07883">
    <property type="entry name" value="Cupin_2"/>
    <property type="match status" value="1"/>
</dbReference>
<feature type="domain" description="HTH cro/C1-type" evidence="2">
    <location>
        <begin position="11"/>
        <end position="65"/>
    </location>
</feature>
<dbReference type="CDD" id="cd00093">
    <property type="entry name" value="HTH_XRE"/>
    <property type="match status" value="1"/>
</dbReference>
<dbReference type="InterPro" id="IPR001387">
    <property type="entry name" value="Cro/C1-type_HTH"/>
</dbReference>
<dbReference type="InterPro" id="IPR013096">
    <property type="entry name" value="Cupin_2"/>
</dbReference>
<gene>
    <name evidence="3" type="ORF">X474_10125</name>
</gene>
<evidence type="ECO:0000313" key="3">
    <source>
        <dbReference type="EMBL" id="KIX14285.1"/>
    </source>
</evidence>
<dbReference type="EMBL" id="AZAC01000011">
    <property type="protein sequence ID" value="KIX14285.1"/>
    <property type="molecule type" value="Genomic_DNA"/>
</dbReference>
<organism evidence="3 4">
    <name type="scientific">Dethiosulfatarculus sandiegensis</name>
    <dbReference type="NCBI Taxonomy" id="1429043"/>
    <lineage>
        <taxon>Bacteria</taxon>
        <taxon>Pseudomonadati</taxon>
        <taxon>Thermodesulfobacteriota</taxon>
        <taxon>Desulfarculia</taxon>
        <taxon>Desulfarculales</taxon>
        <taxon>Desulfarculaceae</taxon>
        <taxon>Dethiosulfatarculus</taxon>
    </lineage>
</organism>
<dbReference type="InParanoid" id="A0A0D2JXG9"/>
<reference evidence="3 4" key="1">
    <citation type="submission" date="2013-11" db="EMBL/GenBank/DDBJ databases">
        <title>Metagenomic analysis of a methanogenic consortium involved in long chain n-alkane degradation.</title>
        <authorList>
            <person name="Davidova I.A."/>
            <person name="Callaghan A.V."/>
            <person name="Wawrik B."/>
            <person name="Pruitt S."/>
            <person name="Marks C."/>
            <person name="Duncan K.E."/>
            <person name="Suflita J.M."/>
        </authorList>
    </citation>
    <scope>NUCLEOTIDE SEQUENCE [LARGE SCALE GENOMIC DNA]</scope>
    <source>
        <strain evidence="3 4">SPR</strain>
    </source>
</reference>
<dbReference type="InterPro" id="IPR014710">
    <property type="entry name" value="RmlC-like_jellyroll"/>
</dbReference>
<proteinExistence type="predicted"/>
<dbReference type="InterPro" id="IPR011051">
    <property type="entry name" value="RmlC_Cupin_sf"/>
</dbReference>
<dbReference type="STRING" id="1429043.X474_10125"/>
<name>A0A0D2JXG9_9BACT</name>
<dbReference type="Gene3D" id="2.60.120.10">
    <property type="entry name" value="Jelly Rolls"/>
    <property type="match status" value="1"/>
</dbReference>
<dbReference type="PANTHER" id="PTHR46797">
    <property type="entry name" value="HTH-TYPE TRANSCRIPTIONAL REGULATOR"/>
    <property type="match status" value="1"/>
</dbReference>
<dbReference type="SUPFAM" id="SSF47413">
    <property type="entry name" value="lambda repressor-like DNA-binding domains"/>
    <property type="match status" value="1"/>
</dbReference>
<dbReference type="SMART" id="SM00530">
    <property type="entry name" value="HTH_XRE"/>
    <property type="match status" value="1"/>
</dbReference>
<keyword evidence="1 3" id="KW-0238">DNA-binding</keyword>
<evidence type="ECO:0000313" key="4">
    <source>
        <dbReference type="Proteomes" id="UP000032233"/>
    </source>
</evidence>